<dbReference type="AlphaFoldDB" id="A0A0P6SS99"/>
<keyword evidence="3" id="KW-1185">Reference proteome</keyword>
<dbReference type="GO" id="GO:0005524">
    <property type="term" value="F:ATP binding"/>
    <property type="evidence" value="ECO:0007669"/>
    <property type="project" value="UniProtKB-KW"/>
</dbReference>
<sequence length="50" mass="5448">MAITHKKNDQLEKMMAGFAVVPDFDKPLAVSADGKTTSNQDTEPKAQKTL</sequence>
<protein>
    <submittedName>
        <fullName evidence="2">ABC transporter ATP-binding protein</fullName>
    </submittedName>
</protein>
<accession>A0A0P6SS99</accession>
<evidence type="ECO:0000313" key="2">
    <source>
        <dbReference type="EMBL" id="KPJ22608.1"/>
    </source>
</evidence>
<name>A0A0P6SS99_9STRE</name>
<proteinExistence type="predicted"/>
<dbReference type="NCBIfam" id="NF040897">
    <property type="entry name" value="SPJ_0845_Nterm"/>
    <property type="match status" value="1"/>
</dbReference>
<evidence type="ECO:0000313" key="3">
    <source>
        <dbReference type="Proteomes" id="UP000049578"/>
    </source>
</evidence>
<dbReference type="Proteomes" id="UP000049578">
    <property type="component" value="Unassembled WGS sequence"/>
</dbReference>
<keyword evidence="2" id="KW-0067">ATP-binding</keyword>
<reference evidence="2 3" key="1">
    <citation type="submission" date="2015-08" db="EMBL/GenBank/DDBJ databases">
        <title>Genome sequence of Streptococcus phocae subsp. phocae ATCC 51973T isolated from liver specimen obtained from seal.</title>
        <authorList>
            <person name="Avendano-Herrera R."/>
        </authorList>
    </citation>
    <scope>NUCLEOTIDE SEQUENCE [LARGE SCALE GENOMIC DNA]</scope>
    <source>
        <strain evidence="2 3">ATCC 51973</strain>
    </source>
</reference>
<dbReference type="InterPro" id="IPR047909">
    <property type="entry name" value="SPJ_0845-like_N"/>
</dbReference>
<dbReference type="STRING" id="119224.AKK44_02850"/>
<comment type="caution">
    <text evidence="2">The sequence shown here is derived from an EMBL/GenBank/DDBJ whole genome shotgun (WGS) entry which is preliminary data.</text>
</comment>
<dbReference type="EMBL" id="LHQM01000010">
    <property type="protein sequence ID" value="KPJ22608.1"/>
    <property type="molecule type" value="Genomic_DNA"/>
</dbReference>
<organism evidence="2 3">
    <name type="scientific">Streptococcus phocae</name>
    <dbReference type="NCBI Taxonomy" id="119224"/>
    <lineage>
        <taxon>Bacteria</taxon>
        <taxon>Bacillati</taxon>
        <taxon>Bacillota</taxon>
        <taxon>Bacilli</taxon>
        <taxon>Lactobacillales</taxon>
        <taxon>Streptococcaceae</taxon>
        <taxon>Streptococcus</taxon>
    </lineage>
</organism>
<dbReference type="PATRIC" id="fig|119224.3.peg.89"/>
<dbReference type="RefSeq" id="WP_037594558.1">
    <property type="nucleotide sequence ID" value="NZ_LHQM01000010.1"/>
</dbReference>
<keyword evidence="2" id="KW-0547">Nucleotide-binding</keyword>
<evidence type="ECO:0000256" key="1">
    <source>
        <dbReference type="SAM" id="MobiDB-lite"/>
    </source>
</evidence>
<feature type="region of interest" description="Disordered" evidence="1">
    <location>
        <begin position="29"/>
        <end position="50"/>
    </location>
</feature>
<gene>
    <name evidence="2" type="ORF">AKK44_02850</name>
</gene>